<evidence type="ECO:0000256" key="3">
    <source>
        <dbReference type="ARBA" id="ARBA00022729"/>
    </source>
</evidence>
<keyword evidence="8" id="KW-1185">Reference proteome</keyword>
<accession>A0A0D0E725</accession>
<evidence type="ECO:0000313" key="7">
    <source>
        <dbReference type="EMBL" id="KIK93680.1"/>
    </source>
</evidence>
<dbReference type="PROSITE" id="PS52012">
    <property type="entry name" value="CFEM"/>
    <property type="match status" value="1"/>
</dbReference>
<proteinExistence type="predicted"/>
<keyword evidence="3 5" id="KW-0732">Signal</keyword>
<comment type="subcellular location">
    <subcellularLocation>
        <location evidence="1">Secreted</location>
    </subcellularLocation>
</comment>
<name>A0A0D0E725_9AGAM</name>
<evidence type="ECO:0000256" key="5">
    <source>
        <dbReference type="SAM" id="SignalP"/>
    </source>
</evidence>
<dbReference type="STRING" id="930991.A0A0D0E725"/>
<dbReference type="InParanoid" id="A0A0D0E725"/>
<reference evidence="8" key="2">
    <citation type="submission" date="2015-01" db="EMBL/GenBank/DDBJ databases">
        <title>Evolutionary Origins and Diversification of the Mycorrhizal Mutualists.</title>
        <authorList>
            <consortium name="DOE Joint Genome Institute"/>
            <consortium name="Mycorrhizal Genomics Consortium"/>
            <person name="Kohler A."/>
            <person name="Kuo A."/>
            <person name="Nagy L.G."/>
            <person name="Floudas D."/>
            <person name="Copeland A."/>
            <person name="Barry K.W."/>
            <person name="Cichocki N."/>
            <person name="Veneault-Fourrey C."/>
            <person name="LaButti K."/>
            <person name="Lindquist E.A."/>
            <person name="Lipzen A."/>
            <person name="Lundell T."/>
            <person name="Morin E."/>
            <person name="Murat C."/>
            <person name="Riley R."/>
            <person name="Ohm R."/>
            <person name="Sun H."/>
            <person name="Tunlid A."/>
            <person name="Henrissat B."/>
            <person name="Grigoriev I.V."/>
            <person name="Hibbett D.S."/>
            <person name="Martin F."/>
        </authorList>
    </citation>
    <scope>NUCLEOTIDE SEQUENCE [LARGE SCALE GENOMIC DNA]</scope>
    <source>
        <strain evidence="8">Ve08.2h10</strain>
    </source>
</reference>
<dbReference type="InterPro" id="IPR008427">
    <property type="entry name" value="Extracellular_membr_CFEM_dom"/>
</dbReference>
<feature type="signal peptide" evidence="5">
    <location>
        <begin position="1"/>
        <end position="18"/>
    </location>
</feature>
<keyword evidence="4" id="KW-1015">Disulfide bond</keyword>
<feature type="chain" id="PRO_5002226078" evidence="5">
    <location>
        <begin position="19"/>
        <end position="137"/>
    </location>
</feature>
<dbReference type="Proteomes" id="UP000054538">
    <property type="component" value="Unassembled WGS sequence"/>
</dbReference>
<sequence>MRFAVALFALTGVSSVSSALVARQSLPNCAAPCLTNANFDGCSPDDDSCLCHDQVFIDSTTSCIQSSCTGSDLAEAEAFAQSLCLAVGVTLTAASTIPTPMPYLVSSLSPSSTGAASSNGISMFAGAAAAIALAAVL</sequence>
<dbReference type="Pfam" id="PF05730">
    <property type="entry name" value="CFEM"/>
    <property type="match status" value="1"/>
</dbReference>
<dbReference type="EMBL" id="KN825165">
    <property type="protein sequence ID" value="KIK93680.1"/>
    <property type="molecule type" value="Genomic_DNA"/>
</dbReference>
<dbReference type="GO" id="GO:0005576">
    <property type="term" value="C:extracellular region"/>
    <property type="evidence" value="ECO:0007669"/>
    <property type="project" value="UniProtKB-SubCell"/>
</dbReference>
<dbReference type="AlphaFoldDB" id="A0A0D0E725"/>
<dbReference type="OrthoDB" id="3065412at2759"/>
<evidence type="ECO:0000259" key="6">
    <source>
        <dbReference type="PROSITE" id="PS52012"/>
    </source>
</evidence>
<evidence type="ECO:0000313" key="8">
    <source>
        <dbReference type="Proteomes" id="UP000054538"/>
    </source>
</evidence>
<gene>
    <name evidence="7" type="ORF">PAXRUDRAFT_144531</name>
</gene>
<organism evidence="7 8">
    <name type="scientific">Paxillus rubicundulus Ve08.2h10</name>
    <dbReference type="NCBI Taxonomy" id="930991"/>
    <lineage>
        <taxon>Eukaryota</taxon>
        <taxon>Fungi</taxon>
        <taxon>Dikarya</taxon>
        <taxon>Basidiomycota</taxon>
        <taxon>Agaricomycotina</taxon>
        <taxon>Agaricomycetes</taxon>
        <taxon>Agaricomycetidae</taxon>
        <taxon>Boletales</taxon>
        <taxon>Paxilineae</taxon>
        <taxon>Paxillaceae</taxon>
        <taxon>Paxillus</taxon>
    </lineage>
</organism>
<reference evidence="7 8" key="1">
    <citation type="submission" date="2014-04" db="EMBL/GenBank/DDBJ databases">
        <authorList>
            <consortium name="DOE Joint Genome Institute"/>
            <person name="Kuo A."/>
            <person name="Kohler A."/>
            <person name="Jargeat P."/>
            <person name="Nagy L.G."/>
            <person name="Floudas D."/>
            <person name="Copeland A."/>
            <person name="Barry K.W."/>
            <person name="Cichocki N."/>
            <person name="Veneault-Fourrey C."/>
            <person name="LaButti K."/>
            <person name="Lindquist E.A."/>
            <person name="Lipzen A."/>
            <person name="Lundell T."/>
            <person name="Morin E."/>
            <person name="Murat C."/>
            <person name="Sun H."/>
            <person name="Tunlid A."/>
            <person name="Henrissat B."/>
            <person name="Grigoriev I.V."/>
            <person name="Hibbett D.S."/>
            <person name="Martin F."/>
            <person name="Nordberg H.P."/>
            <person name="Cantor M.N."/>
            <person name="Hua S.X."/>
        </authorList>
    </citation>
    <scope>NUCLEOTIDE SEQUENCE [LARGE SCALE GENOMIC DNA]</scope>
    <source>
        <strain evidence="7 8">Ve08.2h10</strain>
    </source>
</reference>
<feature type="domain" description="CFEM" evidence="6">
    <location>
        <begin position="1"/>
        <end position="119"/>
    </location>
</feature>
<protein>
    <submittedName>
        <fullName evidence="7">Unplaced genomic scaffold scaffold_343, whole genome shotgun sequence</fullName>
    </submittedName>
</protein>
<evidence type="ECO:0000256" key="2">
    <source>
        <dbReference type="ARBA" id="ARBA00022525"/>
    </source>
</evidence>
<dbReference type="HOGENOM" id="CLU_063084_3_2_1"/>
<evidence type="ECO:0000256" key="4">
    <source>
        <dbReference type="ARBA" id="ARBA00023157"/>
    </source>
</evidence>
<keyword evidence="2" id="KW-0964">Secreted</keyword>
<evidence type="ECO:0000256" key="1">
    <source>
        <dbReference type="ARBA" id="ARBA00004613"/>
    </source>
</evidence>